<proteinExistence type="predicted"/>
<feature type="non-terminal residue" evidence="1">
    <location>
        <position position="1"/>
    </location>
</feature>
<reference evidence="1" key="1">
    <citation type="submission" date="2021-06" db="EMBL/GenBank/DDBJ databases">
        <authorList>
            <person name="Kallberg Y."/>
            <person name="Tangrot J."/>
            <person name="Rosling A."/>
        </authorList>
    </citation>
    <scope>NUCLEOTIDE SEQUENCE</scope>
    <source>
        <strain evidence="1">28 12/20/2015</strain>
    </source>
</reference>
<name>A0ACA9NCQ2_9GLOM</name>
<evidence type="ECO:0000313" key="1">
    <source>
        <dbReference type="EMBL" id="CAG8642165.1"/>
    </source>
</evidence>
<dbReference type="Proteomes" id="UP000789366">
    <property type="component" value="Unassembled WGS sequence"/>
</dbReference>
<comment type="caution">
    <text evidence="1">The sequence shown here is derived from an EMBL/GenBank/DDBJ whole genome shotgun (WGS) entry which is preliminary data.</text>
</comment>
<gene>
    <name evidence="1" type="ORF">SPELUC_LOCUS8608</name>
</gene>
<keyword evidence="2" id="KW-1185">Reference proteome</keyword>
<organism evidence="1 2">
    <name type="scientific">Cetraspora pellucida</name>
    <dbReference type="NCBI Taxonomy" id="1433469"/>
    <lineage>
        <taxon>Eukaryota</taxon>
        <taxon>Fungi</taxon>
        <taxon>Fungi incertae sedis</taxon>
        <taxon>Mucoromycota</taxon>
        <taxon>Glomeromycotina</taxon>
        <taxon>Glomeromycetes</taxon>
        <taxon>Diversisporales</taxon>
        <taxon>Gigasporaceae</taxon>
        <taxon>Cetraspora</taxon>
    </lineage>
</organism>
<accession>A0ACA9NCQ2</accession>
<protein>
    <submittedName>
        <fullName evidence="1">14483_t:CDS:1</fullName>
    </submittedName>
</protein>
<sequence length="197" mass="23576">VQDEMYSKPIETYFTEDTASTSFGPLPNLRMDITNCLEFLYQWDQNFEQCEKEIINQHYKMLKLIYSLSDFFFILLILCYQEQQHEVSQKTLDKSTENWKGADIKSRMNKKLGNQRKVLKKWTACWRLHHFLWVTNVTPTEMIEVKLNARYFFETTEEDYNLLIKELLKNSEFTEFRNPKGAKVLELVNIANNIYAI</sequence>
<evidence type="ECO:0000313" key="2">
    <source>
        <dbReference type="Proteomes" id="UP000789366"/>
    </source>
</evidence>
<dbReference type="EMBL" id="CAJVPW010013147">
    <property type="protein sequence ID" value="CAG8642165.1"/>
    <property type="molecule type" value="Genomic_DNA"/>
</dbReference>